<dbReference type="AlphaFoldDB" id="A0A944M850"/>
<evidence type="ECO:0000256" key="1">
    <source>
        <dbReference type="SAM" id="MobiDB-lite"/>
    </source>
</evidence>
<organism evidence="2 3">
    <name type="scientific">Candidatus Thiodiazotropha taylori</name>
    <dbReference type="NCBI Taxonomy" id="2792791"/>
    <lineage>
        <taxon>Bacteria</taxon>
        <taxon>Pseudomonadati</taxon>
        <taxon>Pseudomonadota</taxon>
        <taxon>Gammaproteobacteria</taxon>
        <taxon>Chromatiales</taxon>
        <taxon>Sedimenticolaceae</taxon>
        <taxon>Candidatus Thiodiazotropha</taxon>
    </lineage>
</organism>
<protein>
    <recommendedName>
        <fullName evidence="4">Transposase</fullName>
    </recommendedName>
</protein>
<feature type="compositionally biased region" description="Basic and acidic residues" evidence="1">
    <location>
        <begin position="1"/>
        <end position="11"/>
    </location>
</feature>
<evidence type="ECO:0000313" key="3">
    <source>
        <dbReference type="Proteomes" id="UP000770889"/>
    </source>
</evidence>
<dbReference type="Proteomes" id="UP000770889">
    <property type="component" value="Unassembled WGS sequence"/>
</dbReference>
<dbReference type="EMBL" id="JAHHGM010000002">
    <property type="protein sequence ID" value="MBT2987999.1"/>
    <property type="molecule type" value="Genomic_DNA"/>
</dbReference>
<reference evidence="2 3" key="1">
    <citation type="submission" date="2021-05" db="EMBL/GenBank/DDBJ databases">
        <title>Genetic and Functional Diversity in Clade A Lucinid endosymbionts from the Bahamas.</title>
        <authorList>
            <person name="Giani N.M."/>
            <person name="Engel A.S."/>
            <person name="Campbell B.J."/>
        </authorList>
    </citation>
    <scope>NUCLEOTIDE SEQUENCE [LARGE SCALE GENOMIC DNA]</scope>
    <source>
        <strain evidence="2">LUC16012Gg_MoonRockCtena</strain>
    </source>
</reference>
<comment type="caution">
    <text evidence="2">The sequence shown here is derived from an EMBL/GenBank/DDBJ whole genome shotgun (WGS) entry which is preliminary data.</text>
</comment>
<evidence type="ECO:0008006" key="4">
    <source>
        <dbReference type="Google" id="ProtNLM"/>
    </source>
</evidence>
<evidence type="ECO:0000313" key="2">
    <source>
        <dbReference type="EMBL" id="MBT2987999.1"/>
    </source>
</evidence>
<feature type="region of interest" description="Disordered" evidence="1">
    <location>
        <begin position="1"/>
        <end position="30"/>
    </location>
</feature>
<gene>
    <name evidence="2" type="ORF">KME65_03455</name>
</gene>
<accession>A0A944M850</accession>
<sequence length="64" mass="7182">MVHIDEVHSEVLVDSPPGTPQRSDADDKPAEVRVEELREIVRILLAEEFERALRTASVDSGWQG</sequence>
<proteinExistence type="predicted"/>
<name>A0A944M850_9GAMM</name>